<keyword evidence="8" id="KW-0949">S-adenosyl-L-methionine</keyword>
<evidence type="ECO:0000256" key="9">
    <source>
        <dbReference type="ARBA" id="ARBA00030757"/>
    </source>
</evidence>
<comment type="subcellular location">
    <subcellularLocation>
        <location evidence="1">Cytoplasm</location>
    </subcellularLocation>
</comment>
<evidence type="ECO:0000256" key="8">
    <source>
        <dbReference type="ARBA" id="ARBA00022691"/>
    </source>
</evidence>
<dbReference type="KEGG" id="meso:BSQ44_12170"/>
<reference evidence="13" key="1">
    <citation type="submission" date="2016-11" db="EMBL/GenBank/DDBJ databases">
        <title>Mesorhizobium oceanicum sp. nov., isolated from deep seawater in South China Sea.</title>
        <authorList>
            <person name="Fu G.-Y."/>
        </authorList>
    </citation>
    <scope>NUCLEOTIDE SEQUENCE [LARGE SCALE GENOMIC DNA]</scope>
    <source>
        <strain evidence="13">B7</strain>
    </source>
</reference>
<evidence type="ECO:0000313" key="13">
    <source>
        <dbReference type="Proteomes" id="UP000182840"/>
    </source>
</evidence>
<dbReference type="GO" id="GO:0005737">
    <property type="term" value="C:cytoplasm"/>
    <property type="evidence" value="ECO:0007669"/>
    <property type="project" value="UniProtKB-SubCell"/>
</dbReference>
<evidence type="ECO:0000256" key="10">
    <source>
        <dbReference type="ARBA" id="ARBA00031323"/>
    </source>
</evidence>
<evidence type="ECO:0000313" key="12">
    <source>
        <dbReference type="EMBL" id="APH72034.1"/>
    </source>
</evidence>
<dbReference type="InterPro" id="IPR000682">
    <property type="entry name" value="PCMT"/>
</dbReference>
<evidence type="ECO:0000256" key="2">
    <source>
        <dbReference type="ARBA" id="ARBA00005369"/>
    </source>
</evidence>
<dbReference type="GO" id="GO:0032259">
    <property type="term" value="P:methylation"/>
    <property type="evidence" value="ECO:0007669"/>
    <property type="project" value="UniProtKB-KW"/>
</dbReference>
<evidence type="ECO:0000256" key="3">
    <source>
        <dbReference type="ARBA" id="ARBA00011890"/>
    </source>
</evidence>
<accession>A0A1L3SRK1</accession>
<gene>
    <name evidence="12" type="ORF">BSQ44_12170</name>
</gene>
<dbReference type="Gene3D" id="3.40.50.150">
    <property type="entry name" value="Vaccinia Virus protein VP39"/>
    <property type="match status" value="1"/>
</dbReference>
<dbReference type="STRING" id="1670800.BSQ44_12170"/>
<dbReference type="AlphaFoldDB" id="A0A1L3SRK1"/>
<evidence type="ECO:0000256" key="5">
    <source>
        <dbReference type="ARBA" id="ARBA00022490"/>
    </source>
</evidence>
<keyword evidence="7 12" id="KW-0808">Transferase</keyword>
<evidence type="ECO:0000256" key="6">
    <source>
        <dbReference type="ARBA" id="ARBA00022603"/>
    </source>
</evidence>
<keyword evidence="6 12" id="KW-0489">Methyltransferase</keyword>
<dbReference type="OrthoDB" id="9807766at2"/>
<name>A0A1L3SRK1_9HYPH</name>
<dbReference type="RefSeq" id="WP_072604466.1">
    <property type="nucleotide sequence ID" value="NZ_CP018171.1"/>
</dbReference>
<dbReference type="EC" id="2.1.1.77" evidence="3"/>
<dbReference type="InterPro" id="IPR029063">
    <property type="entry name" value="SAM-dependent_MTases_sf"/>
</dbReference>
<dbReference type="GO" id="GO:0004719">
    <property type="term" value="F:protein-L-isoaspartate (D-aspartate) O-methyltransferase activity"/>
    <property type="evidence" value="ECO:0007669"/>
    <property type="project" value="UniProtKB-EC"/>
</dbReference>
<comment type="similarity">
    <text evidence="2">Belongs to the methyltransferase superfamily. L-isoaspartyl/D-aspartyl protein methyltransferase family.</text>
</comment>
<proteinExistence type="inferred from homology"/>
<dbReference type="PANTHER" id="PTHR11579:SF0">
    <property type="entry name" value="PROTEIN-L-ISOASPARTATE(D-ASPARTATE) O-METHYLTRANSFERASE"/>
    <property type="match status" value="1"/>
</dbReference>
<organism evidence="12 13">
    <name type="scientific">Aquibium oceanicum</name>
    <dbReference type="NCBI Taxonomy" id="1670800"/>
    <lineage>
        <taxon>Bacteria</taxon>
        <taxon>Pseudomonadati</taxon>
        <taxon>Pseudomonadota</taxon>
        <taxon>Alphaproteobacteria</taxon>
        <taxon>Hyphomicrobiales</taxon>
        <taxon>Phyllobacteriaceae</taxon>
        <taxon>Aquibium</taxon>
    </lineage>
</organism>
<dbReference type="SUPFAM" id="SSF53335">
    <property type="entry name" value="S-adenosyl-L-methionine-dependent methyltransferases"/>
    <property type="match status" value="1"/>
</dbReference>
<dbReference type="Proteomes" id="UP000182840">
    <property type="component" value="Chromosome"/>
</dbReference>
<dbReference type="EMBL" id="CP018171">
    <property type="protein sequence ID" value="APH72034.1"/>
    <property type="molecule type" value="Genomic_DNA"/>
</dbReference>
<dbReference type="PANTHER" id="PTHR11579">
    <property type="entry name" value="PROTEIN-L-ISOASPARTATE O-METHYLTRANSFERASE"/>
    <property type="match status" value="1"/>
</dbReference>
<keyword evidence="13" id="KW-1185">Reference proteome</keyword>
<keyword evidence="5" id="KW-0963">Cytoplasm</keyword>
<sequence length="281" mass="30501">MAGLAQMQALYARMMAAHSGSTDPRLERAFSIVPREAFLPPGPWTIMANGRRVETPSADPSLLYQNVLVALNRTKGINNGEPFLHAAWIGRVAPQPGEIVSHIGAGTGYYSAILSMLVLPTGKVHAYEIEPDLADQARENLEPFENVEVHACDASAAELPASDVIYVNAGVAAPPTGWMQALRPGARMIFPWRPSADVALAMLVTRTEAGFACLPFMRAWFIACVGASDTASARRLPTAEEAWRTRSVWLHGERQPDETATAVFDHLWFSSAPPKRQDAVA</sequence>
<evidence type="ECO:0000256" key="1">
    <source>
        <dbReference type="ARBA" id="ARBA00004496"/>
    </source>
</evidence>
<protein>
    <recommendedName>
        <fullName evidence="4">Protein-L-isoaspartate O-methyltransferase</fullName>
        <ecNumber evidence="3">2.1.1.77</ecNumber>
    </recommendedName>
    <alternativeName>
        <fullName evidence="11">L-isoaspartyl protein carboxyl methyltransferase</fullName>
    </alternativeName>
    <alternativeName>
        <fullName evidence="9">Protein L-isoaspartyl methyltransferase</fullName>
    </alternativeName>
    <alternativeName>
        <fullName evidence="10">Protein-beta-aspartate methyltransferase</fullName>
    </alternativeName>
</protein>
<evidence type="ECO:0000256" key="7">
    <source>
        <dbReference type="ARBA" id="ARBA00022679"/>
    </source>
</evidence>
<evidence type="ECO:0000256" key="11">
    <source>
        <dbReference type="ARBA" id="ARBA00031350"/>
    </source>
</evidence>
<evidence type="ECO:0000256" key="4">
    <source>
        <dbReference type="ARBA" id="ARBA00013346"/>
    </source>
</evidence>
<dbReference type="Pfam" id="PF01135">
    <property type="entry name" value="PCMT"/>
    <property type="match status" value="1"/>
</dbReference>